<dbReference type="InterPro" id="IPR023393">
    <property type="entry name" value="START-like_dom_sf"/>
</dbReference>
<sequence length="148" mass="16968">MWNLKKSIYIDRGIGEVYQFATNPKYWYQWYAGLSEAENLLGTGAKGTSMDLKYFFFGRGLAVHVLVEENAAVGDSYVWRCLVTGALDARQTWRYYPKEGGTELHFEMDYNLNGNIIGKLVNTLYIKKLMANSIEQTLQNLKDISESE</sequence>
<keyword evidence="2" id="KW-1185">Reference proteome</keyword>
<gene>
    <name evidence="1" type="ORF">BBI08_16060</name>
</gene>
<evidence type="ECO:0000313" key="1">
    <source>
        <dbReference type="EMBL" id="ANU15273.1"/>
    </source>
</evidence>
<reference evidence="1" key="1">
    <citation type="submission" date="2016-10" db="EMBL/GenBank/DDBJ databases">
        <authorList>
            <person name="de Groot N.N."/>
        </authorList>
    </citation>
    <scope>NUCLEOTIDE SEQUENCE</scope>
    <source>
        <strain evidence="1">DSM 24743</strain>
    </source>
</reference>
<organism evidence="1 2">
    <name type="scientific">Planococcus halocryophilus</name>
    <dbReference type="NCBI Taxonomy" id="1215089"/>
    <lineage>
        <taxon>Bacteria</taxon>
        <taxon>Bacillati</taxon>
        <taxon>Bacillota</taxon>
        <taxon>Bacilli</taxon>
        <taxon>Bacillales</taxon>
        <taxon>Caryophanaceae</taxon>
        <taxon>Planococcus</taxon>
    </lineage>
</organism>
<dbReference type="Proteomes" id="UP000092687">
    <property type="component" value="Chromosome"/>
</dbReference>
<dbReference type="OrthoDB" id="1903764at2"/>
<name>A0A1C7DVM9_9BACL</name>
<dbReference type="CDD" id="cd07812">
    <property type="entry name" value="SRPBCC"/>
    <property type="match status" value="1"/>
</dbReference>
<dbReference type="EMBL" id="CP016537">
    <property type="protein sequence ID" value="ANU15273.1"/>
    <property type="molecule type" value="Genomic_DNA"/>
</dbReference>
<evidence type="ECO:0008006" key="3">
    <source>
        <dbReference type="Google" id="ProtNLM"/>
    </source>
</evidence>
<dbReference type="SUPFAM" id="SSF55961">
    <property type="entry name" value="Bet v1-like"/>
    <property type="match status" value="1"/>
</dbReference>
<dbReference type="Gene3D" id="3.30.530.20">
    <property type="match status" value="1"/>
</dbReference>
<proteinExistence type="predicted"/>
<evidence type="ECO:0000313" key="2">
    <source>
        <dbReference type="Proteomes" id="UP000092687"/>
    </source>
</evidence>
<protein>
    <recommendedName>
        <fullName evidence="3">Polyketide cyclase</fullName>
    </recommendedName>
</protein>
<dbReference type="KEGG" id="phc:BBI08_16060"/>
<dbReference type="RefSeq" id="WP_065528497.1">
    <property type="nucleotide sequence ID" value="NZ_CP016537.2"/>
</dbReference>
<dbReference type="InterPro" id="IPR019587">
    <property type="entry name" value="Polyketide_cyclase/dehydratase"/>
</dbReference>
<accession>A0A1C7DVM9</accession>
<dbReference type="Pfam" id="PF10604">
    <property type="entry name" value="Polyketide_cyc2"/>
    <property type="match status" value="1"/>
</dbReference>
<dbReference type="AlphaFoldDB" id="A0A1C7DVM9"/>